<accession>A0A6P2RZ98</accession>
<comment type="function">
    <text evidence="1">Decomposes hydrogen peroxide into water and oxygen; serves to protect cells from the toxic effects of hydrogen peroxide.</text>
</comment>
<proteinExistence type="predicted"/>
<organism evidence="3 4">
    <name type="scientific">Burkholderia lata (strain ATCC 17760 / DSM 23089 / LMG 22485 / NCIMB 9086 / R18194 / 383)</name>
    <dbReference type="NCBI Taxonomy" id="482957"/>
    <lineage>
        <taxon>Bacteria</taxon>
        <taxon>Pseudomonadati</taxon>
        <taxon>Pseudomonadota</taxon>
        <taxon>Betaproteobacteria</taxon>
        <taxon>Burkholderiales</taxon>
        <taxon>Burkholderiaceae</taxon>
        <taxon>Burkholderia</taxon>
        <taxon>Burkholderia cepacia complex</taxon>
    </lineage>
</organism>
<feature type="domain" description="Catalase core" evidence="2">
    <location>
        <begin position="1"/>
        <end position="42"/>
    </location>
</feature>
<dbReference type="GO" id="GO:0004096">
    <property type="term" value="F:catalase activity"/>
    <property type="evidence" value="ECO:0007669"/>
    <property type="project" value="UniProtKB-EC"/>
</dbReference>
<gene>
    <name evidence="3" type="primary">katA</name>
    <name evidence="3" type="ORF">BLA15945_07097</name>
</gene>
<dbReference type="SUPFAM" id="SSF56634">
    <property type="entry name" value="Heme-dependent catalase-like"/>
    <property type="match status" value="1"/>
</dbReference>
<evidence type="ECO:0000313" key="4">
    <source>
        <dbReference type="Proteomes" id="UP000494174"/>
    </source>
</evidence>
<evidence type="ECO:0000259" key="2">
    <source>
        <dbReference type="Pfam" id="PF00199"/>
    </source>
</evidence>
<evidence type="ECO:0000313" key="3">
    <source>
        <dbReference type="EMBL" id="VWC41397.1"/>
    </source>
</evidence>
<keyword evidence="3" id="KW-0575">Peroxidase</keyword>
<dbReference type="Proteomes" id="UP000494174">
    <property type="component" value="Unassembled WGS sequence"/>
</dbReference>
<name>A0A6P2RZ98_BURL3</name>
<keyword evidence="3" id="KW-0560">Oxidoreductase</keyword>
<evidence type="ECO:0000256" key="1">
    <source>
        <dbReference type="ARBA" id="ARBA00002974"/>
    </source>
</evidence>
<dbReference type="EMBL" id="CABVPU010000044">
    <property type="protein sequence ID" value="VWC41397.1"/>
    <property type="molecule type" value="Genomic_DNA"/>
</dbReference>
<dbReference type="Gene3D" id="2.40.180.10">
    <property type="entry name" value="Catalase core domain"/>
    <property type="match status" value="1"/>
</dbReference>
<dbReference type="GO" id="GO:0020037">
    <property type="term" value="F:heme binding"/>
    <property type="evidence" value="ECO:0007669"/>
    <property type="project" value="InterPro"/>
</dbReference>
<sequence>MHVKGAGACGTFAVTQDSSRYTRAETFPTIGMQTLMLARFRRSPIRVVRQKPLDNAARQIVGVSKNILQR</sequence>
<dbReference type="AlphaFoldDB" id="A0A6P2RZ98"/>
<dbReference type="EC" id="1.11.1.6" evidence="3"/>
<reference evidence="3 4" key="1">
    <citation type="submission" date="2019-09" db="EMBL/GenBank/DDBJ databases">
        <authorList>
            <person name="Depoorter E."/>
        </authorList>
    </citation>
    <scope>NUCLEOTIDE SEQUENCE [LARGE SCALE GENOMIC DNA]</scope>
    <source>
        <strain evidence="3">R-15945</strain>
    </source>
</reference>
<protein>
    <submittedName>
        <fullName evidence="3">Catalase</fullName>
        <ecNumber evidence="3">1.11.1.6</ecNumber>
    </submittedName>
</protein>
<dbReference type="Pfam" id="PF00199">
    <property type="entry name" value="Catalase"/>
    <property type="match status" value="1"/>
</dbReference>
<dbReference type="InterPro" id="IPR020835">
    <property type="entry name" value="Catalase_sf"/>
</dbReference>
<dbReference type="InterPro" id="IPR011614">
    <property type="entry name" value="Catalase_core"/>
</dbReference>